<reference evidence="2 3" key="1">
    <citation type="submission" date="2021-01" db="EMBL/GenBank/DDBJ databases">
        <title>Whole genome shotgun sequence of Catellatospora coxensis NBRC 107359.</title>
        <authorList>
            <person name="Komaki H."/>
            <person name="Tamura T."/>
        </authorList>
    </citation>
    <scope>NUCLEOTIDE SEQUENCE [LARGE SCALE GENOMIC DNA]</scope>
    <source>
        <strain evidence="2 3">NBRC 107359</strain>
    </source>
</reference>
<gene>
    <name evidence="2" type="ORF">Cco03nite_08380</name>
</gene>
<proteinExistence type="predicted"/>
<feature type="compositionally biased region" description="Basic and acidic residues" evidence="1">
    <location>
        <begin position="71"/>
        <end position="83"/>
    </location>
</feature>
<comment type="caution">
    <text evidence="2">The sequence shown here is derived from an EMBL/GenBank/DDBJ whole genome shotgun (WGS) entry which is preliminary data.</text>
</comment>
<sequence length="83" mass="9282">MPMLEMASAAMSLTRSARWRFDGVSTPDQAARTGSLTVPPRLLRHRSQSGGKHSIEPRRCDPPTRSAVLFPHREGGFRAREPR</sequence>
<evidence type="ECO:0000313" key="2">
    <source>
        <dbReference type="EMBL" id="GIG04138.1"/>
    </source>
</evidence>
<dbReference type="Proteomes" id="UP000630887">
    <property type="component" value="Unassembled WGS sequence"/>
</dbReference>
<name>A0A8J3KPZ2_9ACTN</name>
<accession>A0A8J3KPZ2</accession>
<protein>
    <submittedName>
        <fullName evidence="2">Uncharacterized protein</fullName>
    </submittedName>
</protein>
<dbReference type="EMBL" id="BONI01000005">
    <property type="protein sequence ID" value="GIG04138.1"/>
    <property type="molecule type" value="Genomic_DNA"/>
</dbReference>
<feature type="compositionally biased region" description="Basic and acidic residues" evidence="1">
    <location>
        <begin position="53"/>
        <end position="62"/>
    </location>
</feature>
<evidence type="ECO:0000256" key="1">
    <source>
        <dbReference type="SAM" id="MobiDB-lite"/>
    </source>
</evidence>
<feature type="region of interest" description="Disordered" evidence="1">
    <location>
        <begin position="24"/>
        <end position="83"/>
    </location>
</feature>
<evidence type="ECO:0000313" key="3">
    <source>
        <dbReference type="Proteomes" id="UP000630887"/>
    </source>
</evidence>
<dbReference type="AlphaFoldDB" id="A0A8J3KPZ2"/>
<feature type="compositionally biased region" description="Polar residues" evidence="1">
    <location>
        <begin position="26"/>
        <end position="36"/>
    </location>
</feature>
<keyword evidence="3" id="KW-1185">Reference proteome</keyword>
<organism evidence="2 3">
    <name type="scientific">Catellatospora coxensis</name>
    <dbReference type="NCBI Taxonomy" id="310354"/>
    <lineage>
        <taxon>Bacteria</taxon>
        <taxon>Bacillati</taxon>
        <taxon>Actinomycetota</taxon>
        <taxon>Actinomycetes</taxon>
        <taxon>Micromonosporales</taxon>
        <taxon>Micromonosporaceae</taxon>
        <taxon>Catellatospora</taxon>
    </lineage>
</organism>